<keyword evidence="2" id="KW-1133">Transmembrane helix</keyword>
<feature type="transmembrane region" description="Helical" evidence="2">
    <location>
        <begin position="126"/>
        <end position="142"/>
    </location>
</feature>
<dbReference type="Pfam" id="PF13386">
    <property type="entry name" value="DsbD_2"/>
    <property type="match status" value="1"/>
</dbReference>
<protein>
    <recommendedName>
        <fullName evidence="3">Urease accessory protein UreH-like transmembrane domain-containing protein</fullName>
    </recommendedName>
</protein>
<feature type="transmembrane region" description="Helical" evidence="2">
    <location>
        <begin position="197"/>
        <end position="218"/>
    </location>
</feature>
<comment type="caution">
    <text evidence="4">The sequence shown here is derived from an EMBL/GenBank/DDBJ whole genome shotgun (WGS) entry which is preliminary data.</text>
</comment>
<sequence length="369" mass="35887">MNPAALFAGGLAAGLATGTASCAAVQGGLLIGVVRPAPRAAPSACDCGHDAADRPGLPDDPGGREAGPSGGPAAAPGRAAGRLERGDVAAVAAFIAGRLASHAAAGALLGLAGAAVQIGPKVRADLLVAAGIAVLTLAVRLLRRRGAPGCAAHPPAPTGRAPDRTLPRALALGLATILVPCGVTVGLEVVAVSTGSALGGAAVLAGLAAGTSPVFAALGLLARGLASARLAALAGAAALVAGLVTVASGLRLGGWLPDLGSPASVGRAVAGPDGTQRVTVWATGDGFRPGVVSAAAGRPVEILFRTADNRGCTRTLSIEDRDVVLPVTGERSVRLPARPAGRLRYACGMGMYVGFISFEGSSLGQRSSQ</sequence>
<feature type="compositionally biased region" description="Basic and acidic residues" evidence="1">
    <location>
        <begin position="47"/>
        <end position="63"/>
    </location>
</feature>
<evidence type="ECO:0000256" key="2">
    <source>
        <dbReference type="SAM" id="Phobius"/>
    </source>
</evidence>
<feature type="transmembrane region" description="Helical" evidence="2">
    <location>
        <begin position="230"/>
        <end position="250"/>
    </location>
</feature>
<feature type="transmembrane region" description="Helical" evidence="2">
    <location>
        <begin position="169"/>
        <end position="191"/>
    </location>
</feature>
<evidence type="ECO:0000256" key="1">
    <source>
        <dbReference type="SAM" id="MobiDB-lite"/>
    </source>
</evidence>
<keyword evidence="5" id="KW-1185">Reference proteome</keyword>
<dbReference type="InterPro" id="IPR008972">
    <property type="entry name" value="Cupredoxin"/>
</dbReference>
<dbReference type="EMBL" id="BOOC01000008">
    <property type="protein sequence ID" value="GIH39470.1"/>
    <property type="molecule type" value="Genomic_DNA"/>
</dbReference>
<dbReference type="Gene3D" id="2.60.40.420">
    <property type="entry name" value="Cupredoxins - blue copper proteins"/>
    <property type="match status" value="1"/>
</dbReference>
<accession>A0ABQ4FXD0</accession>
<dbReference type="InterPro" id="IPR039447">
    <property type="entry name" value="UreH-like_TM_dom"/>
</dbReference>
<evidence type="ECO:0000313" key="4">
    <source>
        <dbReference type="EMBL" id="GIH39470.1"/>
    </source>
</evidence>
<organism evidence="4 5">
    <name type="scientific">Microbispora corallina</name>
    <dbReference type="NCBI Taxonomy" id="83302"/>
    <lineage>
        <taxon>Bacteria</taxon>
        <taxon>Bacillati</taxon>
        <taxon>Actinomycetota</taxon>
        <taxon>Actinomycetes</taxon>
        <taxon>Streptosporangiales</taxon>
        <taxon>Streptosporangiaceae</taxon>
        <taxon>Microbispora</taxon>
    </lineage>
</organism>
<gene>
    <name evidence="4" type="ORF">Mco01_24700</name>
</gene>
<keyword evidence="2" id="KW-0812">Transmembrane</keyword>
<proteinExistence type="predicted"/>
<feature type="domain" description="Urease accessory protein UreH-like transmembrane" evidence="3">
    <location>
        <begin position="84"/>
        <end position="242"/>
    </location>
</feature>
<evidence type="ECO:0000259" key="3">
    <source>
        <dbReference type="Pfam" id="PF13386"/>
    </source>
</evidence>
<dbReference type="Proteomes" id="UP000603904">
    <property type="component" value="Unassembled WGS sequence"/>
</dbReference>
<feature type="region of interest" description="Disordered" evidence="1">
    <location>
        <begin position="44"/>
        <end position="79"/>
    </location>
</feature>
<reference evidence="4 5" key="1">
    <citation type="submission" date="2021-01" db="EMBL/GenBank/DDBJ databases">
        <title>Whole genome shotgun sequence of Microbispora corallina NBRC 16416.</title>
        <authorList>
            <person name="Komaki H."/>
            <person name="Tamura T."/>
        </authorList>
    </citation>
    <scope>NUCLEOTIDE SEQUENCE [LARGE SCALE GENOMIC DNA]</scope>
    <source>
        <strain evidence="4 5">NBRC 16416</strain>
    </source>
</reference>
<keyword evidence="2" id="KW-0472">Membrane</keyword>
<name>A0ABQ4FXD0_9ACTN</name>
<dbReference type="RefSeq" id="WP_204057012.1">
    <property type="nucleotide sequence ID" value="NZ_BAAAGP010000004.1"/>
</dbReference>
<evidence type="ECO:0000313" key="5">
    <source>
        <dbReference type="Proteomes" id="UP000603904"/>
    </source>
</evidence>